<keyword evidence="5 7" id="KW-1133">Transmembrane helix</keyword>
<proteinExistence type="predicted"/>
<evidence type="ECO:0000256" key="6">
    <source>
        <dbReference type="ARBA" id="ARBA00023136"/>
    </source>
</evidence>
<comment type="caution">
    <text evidence="9">The sequence shown here is derived from an EMBL/GenBank/DDBJ whole genome shotgun (WGS) entry which is preliminary data.</text>
</comment>
<keyword evidence="10" id="KW-1185">Reference proteome</keyword>
<sequence length="650" mass="73338">MLTFTIEAITRGEFVQAKDFVRHFFSKFAFNTFIVALTLSPCFLFKRRLFVFTLITSIWIIFSIGDNLVLQFRGTPLTGADLGMIKNGLELSNQYLTSSSLILMIIALIVLIVALIVIFIKSPKVKMSYTLNIISLVLLILISPRITDYAMEKKVVSKNFWDITAKYKEYGFAFSFLNSIVNTGIDKPQGYSDSLVEKTKNEINLYSTGEETVDEDTTDSTVVNTSNTSVTPKTPNIIIVQLESFIDQSMLKDFTFNKEVTPNFQYLIDNYSSGFLEVPSIGGGTANTEFEVITGLSSSLFGAGEFPYNTLLSSKTSPSLASYLKDYNYDADAMHNHEGTFYCRNKVYKNLGFDSFASLEVMGCNNNVTPLGWAKDTLLLPEIKLSLEKSENPALVFAVSVQGHGGYPSDKEDTTEFEITSDYNEENKSRLEYYLQQIHEMDMFIGELLELVEATNEPTAVILYGDHLPAVGLSNDDLITGNQKQTSYVIWDNFGLEEKDEDLKAYELSSKILSDLNFPLTTLAKLHRSTMPTDEKLENLKILEYDMLYGKNYTSDYTKAIPSDNFKYGLRDFIIDNVVINSDYIEITGKNFNTFSRVFINDNIVDTEYVNENTLRVKTTDINSGDSIIVKQTSYSKSTIFVTSNEYILK</sequence>
<keyword evidence="6 7" id="KW-0472">Membrane</keyword>
<comment type="pathway">
    <text evidence="2">Cell wall biogenesis; lipoteichoic acid biosynthesis.</text>
</comment>
<dbReference type="CDD" id="cd16015">
    <property type="entry name" value="LTA_synthase"/>
    <property type="match status" value="1"/>
</dbReference>
<dbReference type="HOGENOM" id="CLU_014385_3_2_9"/>
<gene>
    <name evidence="9" type="ORF">HMPREF0216_00210</name>
</gene>
<dbReference type="AlphaFoldDB" id="L1QNE8"/>
<dbReference type="Proteomes" id="UP000010420">
    <property type="component" value="Unassembled WGS sequence"/>
</dbReference>
<accession>L1QNE8</accession>
<feature type="transmembrane region" description="Helical" evidence="7">
    <location>
        <begin position="127"/>
        <end position="146"/>
    </location>
</feature>
<evidence type="ECO:0000313" key="9">
    <source>
        <dbReference type="EMBL" id="EKY29503.1"/>
    </source>
</evidence>
<dbReference type="eggNOG" id="COG1368">
    <property type="taxonomic scope" value="Bacteria"/>
</dbReference>
<name>L1QNE8_9CLOT</name>
<evidence type="ECO:0000256" key="7">
    <source>
        <dbReference type="SAM" id="Phobius"/>
    </source>
</evidence>
<keyword evidence="4 7" id="KW-0812">Transmembrane</keyword>
<dbReference type="PANTHER" id="PTHR47371">
    <property type="entry name" value="LIPOTEICHOIC ACID SYNTHASE"/>
    <property type="match status" value="1"/>
</dbReference>
<dbReference type="PANTHER" id="PTHR47371:SF3">
    <property type="entry name" value="PHOSPHOGLYCEROL TRANSFERASE I"/>
    <property type="match status" value="1"/>
</dbReference>
<evidence type="ECO:0000256" key="2">
    <source>
        <dbReference type="ARBA" id="ARBA00004936"/>
    </source>
</evidence>
<dbReference type="GO" id="GO:0005886">
    <property type="term" value="C:plasma membrane"/>
    <property type="evidence" value="ECO:0007669"/>
    <property type="project" value="UniProtKB-SubCell"/>
</dbReference>
<feature type="transmembrane region" description="Helical" evidence="7">
    <location>
        <begin position="101"/>
        <end position="120"/>
    </location>
</feature>
<evidence type="ECO:0000313" key="10">
    <source>
        <dbReference type="Proteomes" id="UP000010420"/>
    </source>
</evidence>
<dbReference type="InterPro" id="IPR000917">
    <property type="entry name" value="Sulfatase_N"/>
</dbReference>
<feature type="transmembrane region" description="Helical" evidence="7">
    <location>
        <begin position="24"/>
        <end position="44"/>
    </location>
</feature>
<dbReference type="InterPro" id="IPR050448">
    <property type="entry name" value="OpgB/LTA_synthase_biosynth"/>
</dbReference>
<dbReference type="Gene3D" id="3.40.720.10">
    <property type="entry name" value="Alkaline Phosphatase, subunit A"/>
    <property type="match status" value="1"/>
</dbReference>
<evidence type="ECO:0000256" key="5">
    <source>
        <dbReference type="ARBA" id="ARBA00022989"/>
    </source>
</evidence>
<dbReference type="PATRIC" id="fig|545697.3.peg.207"/>
<evidence type="ECO:0000256" key="3">
    <source>
        <dbReference type="ARBA" id="ARBA00022475"/>
    </source>
</evidence>
<dbReference type="STRING" id="545697.HMPREF0216_00210"/>
<organism evidence="9 10">
    <name type="scientific">Clostridium celatum DSM 1785</name>
    <dbReference type="NCBI Taxonomy" id="545697"/>
    <lineage>
        <taxon>Bacteria</taxon>
        <taxon>Bacillati</taxon>
        <taxon>Bacillota</taxon>
        <taxon>Clostridia</taxon>
        <taxon>Eubacteriales</taxon>
        <taxon>Clostridiaceae</taxon>
        <taxon>Clostridium</taxon>
    </lineage>
</organism>
<evidence type="ECO:0000259" key="8">
    <source>
        <dbReference type="Pfam" id="PF00884"/>
    </source>
</evidence>
<evidence type="ECO:0000256" key="4">
    <source>
        <dbReference type="ARBA" id="ARBA00022692"/>
    </source>
</evidence>
<dbReference type="InterPro" id="IPR017850">
    <property type="entry name" value="Alkaline_phosphatase_core_sf"/>
</dbReference>
<dbReference type="SUPFAM" id="SSF53649">
    <property type="entry name" value="Alkaline phosphatase-like"/>
    <property type="match status" value="1"/>
</dbReference>
<protein>
    <submittedName>
        <fullName evidence="9">Arylsulfatase</fullName>
    </submittedName>
</protein>
<feature type="domain" description="Sulfatase N-terminal" evidence="8">
    <location>
        <begin position="235"/>
        <end position="507"/>
    </location>
</feature>
<dbReference type="Pfam" id="PF00884">
    <property type="entry name" value="Sulfatase"/>
    <property type="match status" value="1"/>
</dbReference>
<evidence type="ECO:0000256" key="1">
    <source>
        <dbReference type="ARBA" id="ARBA00004651"/>
    </source>
</evidence>
<keyword evidence="3" id="KW-1003">Cell membrane</keyword>
<dbReference type="EMBL" id="AMEZ01000007">
    <property type="protein sequence ID" value="EKY29503.1"/>
    <property type="molecule type" value="Genomic_DNA"/>
</dbReference>
<reference evidence="9 10" key="1">
    <citation type="submission" date="2012-05" db="EMBL/GenBank/DDBJ databases">
        <authorList>
            <person name="Weinstock G."/>
            <person name="Sodergren E."/>
            <person name="Lobos E.A."/>
            <person name="Fulton L."/>
            <person name="Fulton R."/>
            <person name="Courtney L."/>
            <person name="Fronick C."/>
            <person name="O'Laughlin M."/>
            <person name="Godfrey J."/>
            <person name="Wilson R.M."/>
            <person name="Miner T."/>
            <person name="Farmer C."/>
            <person name="Delehaunty K."/>
            <person name="Cordes M."/>
            <person name="Minx P."/>
            <person name="Tomlinson C."/>
            <person name="Chen J."/>
            <person name="Wollam A."/>
            <person name="Pepin K.H."/>
            <person name="Bhonagiri V."/>
            <person name="Zhang X."/>
            <person name="Suruliraj S."/>
            <person name="Warren W."/>
            <person name="Mitreva M."/>
            <person name="Mardis E.R."/>
            <person name="Wilson R.K."/>
        </authorList>
    </citation>
    <scope>NUCLEOTIDE SEQUENCE [LARGE SCALE GENOMIC DNA]</scope>
    <source>
        <strain evidence="9 10">DSM 1785</strain>
    </source>
</reference>
<comment type="subcellular location">
    <subcellularLocation>
        <location evidence="1">Cell membrane</location>
        <topology evidence="1">Multi-pass membrane protein</topology>
    </subcellularLocation>
</comment>
<feature type="transmembrane region" description="Helical" evidence="7">
    <location>
        <begin position="49"/>
        <end position="70"/>
    </location>
</feature>